<dbReference type="EMBL" id="BMMX01000038">
    <property type="protein sequence ID" value="GGL12402.1"/>
    <property type="molecule type" value="Genomic_DNA"/>
</dbReference>
<dbReference type="RefSeq" id="WP_189082112.1">
    <property type="nucleotide sequence ID" value="NZ_BMMX01000038.1"/>
</dbReference>
<accession>A0A8J3C446</accession>
<dbReference type="AlphaFoldDB" id="A0A8J3C446"/>
<proteinExistence type="predicted"/>
<dbReference type="InterPro" id="IPR014942">
    <property type="entry name" value="AbiEii"/>
</dbReference>
<sequence>MTEGIDPFHERVAAIALAVAERHGFVLGGGLALIAHGAVERPTTDIDLFGPESASVPAAADAVRAALRDAGIRHRDVPYDGDLSTLVDGMTETMAEMVAFRDDADRDGIAITLSHLDRSRRPVSLRIGPVMDLADLAAHKVAALVTRAEVRDFVDVAVFLADRSPGDLLTLARRVDPAMEDSDVVAVGRRLDRTPDRAFTPYGLDPAAVAALRRRFAGWPR</sequence>
<evidence type="ECO:0008006" key="3">
    <source>
        <dbReference type="Google" id="ProtNLM"/>
    </source>
</evidence>
<gene>
    <name evidence="1" type="ORF">GCM10012284_53820</name>
</gene>
<reference evidence="1" key="1">
    <citation type="journal article" date="2014" name="Int. J. Syst. Evol. Microbiol.">
        <title>Complete genome sequence of Corynebacterium casei LMG S-19264T (=DSM 44701T), isolated from a smear-ripened cheese.</title>
        <authorList>
            <consortium name="US DOE Joint Genome Institute (JGI-PGF)"/>
            <person name="Walter F."/>
            <person name="Albersmeier A."/>
            <person name="Kalinowski J."/>
            <person name="Ruckert C."/>
        </authorList>
    </citation>
    <scope>NUCLEOTIDE SEQUENCE</scope>
    <source>
        <strain evidence="1">CGMCC 4.7299</strain>
    </source>
</reference>
<evidence type="ECO:0000313" key="2">
    <source>
        <dbReference type="Proteomes" id="UP000656042"/>
    </source>
</evidence>
<organism evidence="1 2">
    <name type="scientific">Mangrovihabitans endophyticus</name>
    <dbReference type="NCBI Taxonomy" id="1751298"/>
    <lineage>
        <taxon>Bacteria</taxon>
        <taxon>Bacillati</taxon>
        <taxon>Actinomycetota</taxon>
        <taxon>Actinomycetes</taxon>
        <taxon>Micromonosporales</taxon>
        <taxon>Micromonosporaceae</taxon>
        <taxon>Mangrovihabitans</taxon>
    </lineage>
</organism>
<dbReference type="Gene3D" id="3.30.460.40">
    <property type="match status" value="1"/>
</dbReference>
<dbReference type="Proteomes" id="UP000656042">
    <property type="component" value="Unassembled WGS sequence"/>
</dbReference>
<comment type="caution">
    <text evidence="1">The sequence shown here is derived from an EMBL/GenBank/DDBJ whole genome shotgun (WGS) entry which is preliminary data.</text>
</comment>
<name>A0A8J3C446_9ACTN</name>
<reference evidence="1" key="2">
    <citation type="submission" date="2020-09" db="EMBL/GenBank/DDBJ databases">
        <authorList>
            <person name="Sun Q."/>
            <person name="Zhou Y."/>
        </authorList>
    </citation>
    <scope>NUCLEOTIDE SEQUENCE</scope>
    <source>
        <strain evidence="1">CGMCC 4.7299</strain>
    </source>
</reference>
<evidence type="ECO:0000313" key="1">
    <source>
        <dbReference type="EMBL" id="GGL12402.1"/>
    </source>
</evidence>
<keyword evidence="2" id="KW-1185">Reference proteome</keyword>
<dbReference type="Pfam" id="PF08843">
    <property type="entry name" value="AbiEii"/>
    <property type="match status" value="1"/>
</dbReference>
<protein>
    <recommendedName>
        <fullName evidence="3">Nucleotidyl transferase AbiEii toxin, Type IV TA system</fullName>
    </recommendedName>
</protein>